<keyword evidence="1" id="KW-0560">Oxidoreductase</keyword>
<dbReference type="UniPathway" id="UPA00098">
    <property type="reaction ID" value="UER00361"/>
</dbReference>
<name>A0A443QLG2_9ACAR</name>
<accession>A0A443QLG2</accession>
<reference evidence="4" key="2">
    <citation type="submission" date="2018-11" db="EMBL/GenBank/DDBJ databases">
        <title>Trombidioid mite genomics.</title>
        <authorList>
            <person name="Dong X."/>
        </authorList>
    </citation>
    <scope>NUCLEOTIDE SEQUENCE</scope>
    <source>
        <strain evidence="4">UoL-WK</strain>
    </source>
</reference>
<dbReference type="PANTHER" id="PTHR11645:SF0">
    <property type="entry name" value="PYRROLINE-5-CARBOXYLATE REDUCTASE 3"/>
    <property type="match status" value="1"/>
</dbReference>
<organism evidence="4 5">
    <name type="scientific">Dinothrombium tinctorium</name>
    <dbReference type="NCBI Taxonomy" id="1965070"/>
    <lineage>
        <taxon>Eukaryota</taxon>
        <taxon>Metazoa</taxon>
        <taxon>Ecdysozoa</taxon>
        <taxon>Arthropoda</taxon>
        <taxon>Chelicerata</taxon>
        <taxon>Arachnida</taxon>
        <taxon>Acari</taxon>
        <taxon>Acariformes</taxon>
        <taxon>Trombidiformes</taxon>
        <taxon>Prostigmata</taxon>
        <taxon>Anystina</taxon>
        <taxon>Parasitengona</taxon>
        <taxon>Trombidioidea</taxon>
        <taxon>Trombidiidae</taxon>
        <taxon>Dinothrombium</taxon>
    </lineage>
</organism>
<dbReference type="STRING" id="1965070.A0A443QLG2"/>
<dbReference type="GO" id="GO:0055129">
    <property type="term" value="P:L-proline biosynthetic process"/>
    <property type="evidence" value="ECO:0007669"/>
    <property type="project" value="UniProtKB-UniPathway"/>
</dbReference>
<reference evidence="4 5" key="1">
    <citation type="journal article" date="2018" name="Gigascience">
        <title>Genomes of trombidid mites reveal novel predicted allergens and laterally-transferred genes associated with secondary metabolism.</title>
        <authorList>
            <person name="Dong X."/>
            <person name="Chaisiri K."/>
            <person name="Xia D."/>
            <person name="Armstrong S.D."/>
            <person name="Fang Y."/>
            <person name="Donnelly M.J."/>
            <person name="Kadowaki T."/>
            <person name="McGarry J.W."/>
            <person name="Darby A.C."/>
            <person name="Makepeace B.L."/>
        </authorList>
    </citation>
    <scope>NUCLEOTIDE SEQUENCE [LARGE SCALE GENOMIC DNA]</scope>
    <source>
        <strain evidence="4">UoL-WK</strain>
    </source>
</reference>
<comment type="caution">
    <text evidence="4">The sequence shown here is derived from an EMBL/GenBank/DDBJ whole genome shotgun (WGS) entry which is preliminary data.</text>
</comment>
<dbReference type="EMBL" id="NCKU01006431">
    <property type="protein sequence ID" value="RWS03510.1"/>
    <property type="molecule type" value="Genomic_DNA"/>
</dbReference>
<dbReference type="InterPro" id="IPR029036">
    <property type="entry name" value="P5CR_dimer"/>
</dbReference>
<dbReference type="Proteomes" id="UP000285301">
    <property type="component" value="Unassembled WGS sequence"/>
</dbReference>
<evidence type="ECO:0000313" key="3">
    <source>
        <dbReference type="EMBL" id="RWS03510.1"/>
    </source>
</evidence>
<dbReference type="GO" id="GO:0004735">
    <property type="term" value="F:pyrroline-5-carboxylate reductase activity"/>
    <property type="evidence" value="ECO:0007669"/>
    <property type="project" value="TreeGrafter"/>
</dbReference>
<dbReference type="EMBL" id="NCKU01006079">
    <property type="protein sequence ID" value="RWS03851.1"/>
    <property type="molecule type" value="Genomic_DNA"/>
</dbReference>
<feature type="domain" description="Pyrroline-5-carboxylate reductase dimerisation" evidence="2">
    <location>
        <begin position="1"/>
        <end position="55"/>
    </location>
</feature>
<keyword evidence="5" id="KW-1185">Reference proteome</keyword>
<evidence type="ECO:0000259" key="2">
    <source>
        <dbReference type="Pfam" id="PF14748"/>
    </source>
</evidence>
<evidence type="ECO:0000256" key="1">
    <source>
        <dbReference type="ARBA" id="ARBA00023002"/>
    </source>
</evidence>
<sequence>MADGAFKMGLSRQMALKFAAKTVQCAAQSLLESGKHPGELRDSVCTPRGAAIYGI</sequence>
<evidence type="ECO:0000313" key="5">
    <source>
        <dbReference type="Proteomes" id="UP000285301"/>
    </source>
</evidence>
<dbReference type="OrthoDB" id="10263291at2759"/>
<dbReference type="SUPFAM" id="SSF48179">
    <property type="entry name" value="6-phosphogluconate dehydrogenase C-terminal domain-like"/>
    <property type="match status" value="1"/>
</dbReference>
<feature type="non-terminal residue" evidence="4">
    <location>
        <position position="55"/>
    </location>
</feature>
<dbReference type="Gene3D" id="1.10.3730.10">
    <property type="entry name" value="ProC C-terminal domain-like"/>
    <property type="match status" value="1"/>
</dbReference>
<evidence type="ECO:0000313" key="4">
    <source>
        <dbReference type="EMBL" id="RWS03851.1"/>
    </source>
</evidence>
<dbReference type="Pfam" id="PF14748">
    <property type="entry name" value="P5CR_dimer"/>
    <property type="match status" value="1"/>
</dbReference>
<gene>
    <name evidence="3" type="ORF">B4U79_07073</name>
    <name evidence="4" type="ORF">B4U79_10855</name>
</gene>
<dbReference type="InterPro" id="IPR008927">
    <property type="entry name" value="6-PGluconate_DH-like_C_sf"/>
</dbReference>
<dbReference type="PANTHER" id="PTHR11645">
    <property type="entry name" value="PYRROLINE-5-CARBOXYLATE REDUCTASE"/>
    <property type="match status" value="1"/>
</dbReference>
<protein>
    <submittedName>
        <fullName evidence="4">Pyrroline-5-carboxylate reductase 2-like isoform X2</fullName>
    </submittedName>
</protein>
<dbReference type="AlphaFoldDB" id="A0A443QLG2"/>
<proteinExistence type="predicted"/>